<dbReference type="InterPro" id="IPR014730">
    <property type="entry name" value="ETF_a/b_N"/>
</dbReference>
<evidence type="ECO:0000313" key="4">
    <source>
        <dbReference type="EMBL" id="MFC3110018.1"/>
    </source>
</evidence>
<keyword evidence="5" id="KW-1185">Reference proteome</keyword>
<accession>A0ABV7F4J5</accession>
<keyword evidence="2" id="KW-0249">Electron transport</keyword>
<evidence type="ECO:0000313" key="5">
    <source>
        <dbReference type="Proteomes" id="UP001595530"/>
    </source>
</evidence>
<organism evidence="4 5">
    <name type="scientific">Undibacterium arcticum</name>
    <dbReference type="NCBI Taxonomy" id="1762892"/>
    <lineage>
        <taxon>Bacteria</taxon>
        <taxon>Pseudomonadati</taxon>
        <taxon>Pseudomonadota</taxon>
        <taxon>Betaproteobacteria</taxon>
        <taxon>Burkholderiales</taxon>
        <taxon>Oxalobacteraceae</taxon>
        <taxon>Undibacterium</taxon>
    </lineage>
</organism>
<name>A0ABV7F4J5_9BURK</name>
<reference evidence="5" key="1">
    <citation type="journal article" date="2019" name="Int. J. Syst. Evol. Microbiol.">
        <title>The Global Catalogue of Microorganisms (GCM) 10K type strain sequencing project: providing services to taxonomists for standard genome sequencing and annotation.</title>
        <authorList>
            <consortium name="The Broad Institute Genomics Platform"/>
            <consortium name="The Broad Institute Genome Sequencing Center for Infectious Disease"/>
            <person name="Wu L."/>
            <person name="Ma J."/>
        </authorList>
    </citation>
    <scope>NUCLEOTIDE SEQUENCE [LARGE SCALE GENOMIC DNA]</scope>
    <source>
        <strain evidence="5">KCTC 42986</strain>
    </source>
</reference>
<comment type="caution">
    <text evidence="4">The sequence shown here is derived from an EMBL/GenBank/DDBJ whole genome shotgun (WGS) entry which is preliminary data.</text>
</comment>
<dbReference type="InterPro" id="IPR029035">
    <property type="entry name" value="DHS-like_NAD/FAD-binding_dom"/>
</dbReference>
<dbReference type="SMART" id="SM00893">
    <property type="entry name" value="ETF"/>
    <property type="match status" value="1"/>
</dbReference>
<protein>
    <submittedName>
        <fullName evidence="4">Electron transfer flavoprotein subunit alpha/FixB family protein</fullName>
    </submittedName>
</protein>
<dbReference type="PANTHER" id="PTHR43153">
    <property type="entry name" value="ELECTRON TRANSFER FLAVOPROTEIN ALPHA"/>
    <property type="match status" value="1"/>
</dbReference>
<dbReference type="PANTHER" id="PTHR43153:SF1">
    <property type="entry name" value="ELECTRON TRANSFER FLAVOPROTEIN SUBUNIT ALPHA, MITOCHONDRIAL"/>
    <property type="match status" value="1"/>
</dbReference>
<dbReference type="InterPro" id="IPR001308">
    <property type="entry name" value="ETF_a/FixB"/>
</dbReference>
<dbReference type="Pfam" id="PF00766">
    <property type="entry name" value="ETF_alpha"/>
    <property type="match status" value="1"/>
</dbReference>
<dbReference type="Gene3D" id="3.40.50.1220">
    <property type="entry name" value="TPP-binding domain"/>
    <property type="match status" value="1"/>
</dbReference>
<dbReference type="SUPFAM" id="SSF52467">
    <property type="entry name" value="DHS-like NAD/FAD-binding domain"/>
    <property type="match status" value="1"/>
</dbReference>
<evidence type="ECO:0000259" key="3">
    <source>
        <dbReference type="SMART" id="SM00893"/>
    </source>
</evidence>
<dbReference type="PIRSF" id="PIRSF000089">
    <property type="entry name" value="Electra_flavoP_a"/>
    <property type="match status" value="1"/>
</dbReference>
<dbReference type="EMBL" id="JBHRTP010000066">
    <property type="protein sequence ID" value="MFC3110018.1"/>
    <property type="molecule type" value="Genomic_DNA"/>
</dbReference>
<sequence length="368" mass="39034">MEHQQAVRRVNPRRPYVIAASGRKRIIVGTEQGSREVHTSQHAAQQKPLRSTQAASRHILVLLHSERGALDEHARQAIAAAALLADAHTGVVVAVLGGTGEELGAAAADTVIQLPQLAATQFNPALKLALVQELIARYQPQHILLPDRNADADLGRRLAARTRRTIATDVVELSSDSACRIIPGGRFARCALPDIMLLARHAVDANLPFVGHGQVQPAPVLAALPDEGVRDLGLEASSPDQIALEEADFIMSGGNGMRDMESFTALAQVLGAATGASRVAVDDGRFARGKQIGATGKTVQASVYLALGISGAVQHLQGIKDCRHVISVNLDESAPIAKRANLTLVEDTQALMQALLQLVQQARTASTY</sequence>
<dbReference type="Gene3D" id="3.40.50.620">
    <property type="entry name" value="HUPs"/>
    <property type="match status" value="1"/>
</dbReference>
<comment type="similarity">
    <text evidence="1">Belongs to the ETF alpha-subunit/FixB family.</text>
</comment>
<dbReference type="Pfam" id="PF01012">
    <property type="entry name" value="ETF"/>
    <property type="match status" value="1"/>
</dbReference>
<dbReference type="InterPro" id="IPR014729">
    <property type="entry name" value="Rossmann-like_a/b/a_fold"/>
</dbReference>
<keyword evidence="2" id="KW-0813">Transport</keyword>
<dbReference type="Proteomes" id="UP001595530">
    <property type="component" value="Unassembled WGS sequence"/>
</dbReference>
<gene>
    <name evidence="4" type="ORF">ACFOFO_18970</name>
</gene>
<evidence type="ECO:0000256" key="1">
    <source>
        <dbReference type="ARBA" id="ARBA00005817"/>
    </source>
</evidence>
<proteinExistence type="inferred from homology"/>
<evidence type="ECO:0000256" key="2">
    <source>
        <dbReference type="ARBA" id="ARBA00022982"/>
    </source>
</evidence>
<feature type="domain" description="Electron transfer flavoprotein alpha/beta-subunit N-terminal" evidence="3">
    <location>
        <begin position="59"/>
        <end position="236"/>
    </location>
</feature>
<dbReference type="RefSeq" id="WP_390322464.1">
    <property type="nucleotide sequence ID" value="NZ_JBHRTP010000066.1"/>
</dbReference>
<dbReference type="InterPro" id="IPR014731">
    <property type="entry name" value="ETF_asu_C"/>
</dbReference>
<dbReference type="SUPFAM" id="SSF52402">
    <property type="entry name" value="Adenine nucleotide alpha hydrolases-like"/>
    <property type="match status" value="1"/>
</dbReference>